<name>A0A8J5NBI5_HOMAM</name>
<feature type="domain" description="Ionotropic glutamate receptor C-terminal" evidence="10">
    <location>
        <begin position="4"/>
        <end position="259"/>
    </location>
</feature>
<dbReference type="Pfam" id="PF00060">
    <property type="entry name" value="Lig_chan"/>
    <property type="match status" value="1"/>
</dbReference>
<dbReference type="AlphaFoldDB" id="A0A8J5NBI5"/>
<feature type="transmembrane region" description="Helical" evidence="9">
    <location>
        <begin position="251"/>
        <end position="269"/>
    </location>
</feature>
<keyword evidence="12" id="KW-1185">Reference proteome</keyword>
<dbReference type="PANTHER" id="PTHR42643:SF24">
    <property type="entry name" value="IONOTROPIC RECEPTOR 60A"/>
    <property type="match status" value="1"/>
</dbReference>
<sequence>MVVGLTMWALQRAWAWISGGQEMRVSSALMMSWGILLEDPPNVLPANVTSQVLVGWWWVFCMLITATYRSSLIAHLSVPDKSPTIDTLDQLLEEDGWTWGMEPTYGVGWQWFKESSVPTVQKVNQRIEVLDAEEHLALVLQGRHAFLTWKYYIRTIIASSYTNARGYTPTYTGRSEYINYGGYGWGFRKGAPFRERIDAVKQRLLQGGLINYWMNELILTSSREARKNNSMEDTAAQVSERVVLGLGQLQGAFYLLILGYVAAAFTLLAETITNKFFRNAGQFPNTSLLPPLRR</sequence>
<evidence type="ECO:0000256" key="9">
    <source>
        <dbReference type="SAM" id="Phobius"/>
    </source>
</evidence>
<comment type="similarity">
    <text evidence="2">Belongs to the glutamate-gated ion channel (TC 1.A.10.1) family.</text>
</comment>
<keyword evidence="3" id="KW-1003">Cell membrane</keyword>
<evidence type="ECO:0000256" key="5">
    <source>
        <dbReference type="ARBA" id="ARBA00022989"/>
    </source>
</evidence>
<evidence type="ECO:0000256" key="6">
    <source>
        <dbReference type="ARBA" id="ARBA00023136"/>
    </source>
</evidence>
<evidence type="ECO:0000256" key="3">
    <source>
        <dbReference type="ARBA" id="ARBA00022475"/>
    </source>
</evidence>
<dbReference type="InterPro" id="IPR001320">
    <property type="entry name" value="Iontro_rcpt_C"/>
</dbReference>
<keyword evidence="8" id="KW-0325">Glycoprotein</keyword>
<keyword evidence="5 9" id="KW-1133">Transmembrane helix</keyword>
<keyword evidence="6 9" id="KW-0472">Membrane</keyword>
<evidence type="ECO:0000256" key="7">
    <source>
        <dbReference type="ARBA" id="ARBA00023170"/>
    </source>
</evidence>
<evidence type="ECO:0000256" key="2">
    <source>
        <dbReference type="ARBA" id="ARBA00008685"/>
    </source>
</evidence>
<protein>
    <submittedName>
        <fullName evidence="11">Glutamate receptor ionotropic, kainate 2-like 2</fullName>
    </submittedName>
</protein>
<gene>
    <name evidence="11" type="primary">Grik2-L2</name>
    <name evidence="11" type="ORF">Hamer_G008318</name>
</gene>
<evidence type="ECO:0000313" key="12">
    <source>
        <dbReference type="Proteomes" id="UP000747542"/>
    </source>
</evidence>
<evidence type="ECO:0000256" key="4">
    <source>
        <dbReference type="ARBA" id="ARBA00022692"/>
    </source>
</evidence>
<dbReference type="GO" id="GO:0005886">
    <property type="term" value="C:plasma membrane"/>
    <property type="evidence" value="ECO:0007669"/>
    <property type="project" value="UniProtKB-SubCell"/>
</dbReference>
<reference evidence="11" key="1">
    <citation type="journal article" date="2021" name="Sci. Adv.">
        <title>The American lobster genome reveals insights on longevity, neural, and immune adaptations.</title>
        <authorList>
            <person name="Polinski J.M."/>
            <person name="Zimin A.V."/>
            <person name="Clark K.F."/>
            <person name="Kohn A.B."/>
            <person name="Sadowski N."/>
            <person name="Timp W."/>
            <person name="Ptitsyn A."/>
            <person name="Khanna P."/>
            <person name="Romanova D.Y."/>
            <person name="Williams P."/>
            <person name="Greenwood S.J."/>
            <person name="Moroz L.L."/>
            <person name="Walt D.R."/>
            <person name="Bodnar A.G."/>
        </authorList>
    </citation>
    <scope>NUCLEOTIDE SEQUENCE</scope>
    <source>
        <strain evidence="11">GMGI-L3</strain>
    </source>
</reference>
<comment type="subcellular location">
    <subcellularLocation>
        <location evidence="1">Cell membrane</location>
        <topology evidence="1">Multi-pass membrane protein</topology>
    </subcellularLocation>
</comment>
<evidence type="ECO:0000259" key="10">
    <source>
        <dbReference type="Pfam" id="PF00060"/>
    </source>
</evidence>
<dbReference type="InterPro" id="IPR052192">
    <property type="entry name" value="Insect_Ionotropic_Sensory_Rcpt"/>
</dbReference>
<dbReference type="PANTHER" id="PTHR42643">
    <property type="entry name" value="IONOTROPIC RECEPTOR 20A-RELATED"/>
    <property type="match status" value="1"/>
</dbReference>
<evidence type="ECO:0000313" key="11">
    <source>
        <dbReference type="EMBL" id="KAG7177666.1"/>
    </source>
</evidence>
<evidence type="ECO:0000256" key="8">
    <source>
        <dbReference type="ARBA" id="ARBA00023180"/>
    </source>
</evidence>
<dbReference type="EMBL" id="JAHLQT010001931">
    <property type="protein sequence ID" value="KAG7177666.1"/>
    <property type="molecule type" value="Genomic_DNA"/>
</dbReference>
<dbReference type="SUPFAM" id="SSF53850">
    <property type="entry name" value="Periplasmic binding protein-like II"/>
    <property type="match status" value="1"/>
</dbReference>
<organism evidence="11 12">
    <name type="scientific">Homarus americanus</name>
    <name type="common">American lobster</name>
    <dbReference type="NCBI Taxonomy" id="6706"/>
    <lineage>
        <taxon>Eukaryota</taxon>
        <taxon>Metazoa</taxon>
        <taxon>Ecdysozoa</taxon>
        <taxon>Arthropoda</taxon>
        <taxon>Crustacea</taxon>
        <taxon>Multicrustacea</taxon>
        <taxon>Malacostraca</taxon>
        <taxon>Eumalacostraca</taxon>
        <taxon>Eucarida</taxon>
        <taxon>Decapoda</taxon>
        <taxon>Pleocyemata</taxon>
        <taxon>Astacidea</taxon>
        <taxon>Nephropoidea</taxon>
        <taxon>Nephropidae</taxon>
        <taxon>Homarus</taxon>
    </lineage>
</organism>
<comment type="caution">
    <text evidence="11">The sequence shown here is derived from an EMBL/GenBank/DDBJ whole genome shotgun (WGS) entry which is preliminary data.</text>
</comment>
<dbReference type="GO" id="GO:0015276">
    <property type="term" value="F:ligand-gated monoatomic ion channel activity"/>
    <property type="evidence" value="ECO:0007669"/>
    <property type="project" value="InterPro"/>
</dbReference>
<dbReference type="GO" id="GO:0050906">
    <property type="term" value="P:detection of stimulus involved in sensory perception"/>
    <property type="evidence" value="ECO:0007669"/>
    <property type="project" value="UniProtKB-ARBA"/>
</dbReference>
<dbReference type="Proteomes" id="UP000747542">
    <property type="component" value="Unassembled WGS sequence"/>
</dbReference>
<dbReference type="Gene3D" id="1.10.287.70">
    <property type="match status" value="1"/>
</dbReference>
<keyword evidence="4 9" id="KW-0812">Transmembrane</keyword>
<evidence type="ECO:0000256" key="1">
    <source>
        <dbReference type="ARBA" id="ARBA00004651"/>
    </source>
</evidence>
<accession>A0A8J5NBI5</accession>
<proteinExistence type="inferred from homology"/>
<keyword evidence="7 11" id="KW-0675">Receptor</keyword>